<reference evidence="9" key="1">
    <citation type="submission" date="2021-01" db="UniProtKB">
        <authorList>
            <consortium name="EnsemblPlants"/>
        </authorList>
    </citation>
    <scope>IDENTIFICATION</scope>
</reference>
<dbReference type="GO" id="GO:0016788">
    <property type="term" value="F:hydrolase activity, acting on ester bonds"/>
    <property type="evidence" value="ECO:0007669"/>
    <property type="project" value="InterPro"/>
</dbReference>
<evidence type="ECO:0000313" key="10">
    <source>
        <dbReference type="Proteomes" id="UP000594263"/>
    </source>
</evidence>
<evidence type="ECO:0000256" key="5">
    <source>
        <dbReference type="ARBA" id="ARBA00022801"/>
    </source>
</evidence>
<dbReference type="GO" id="GO:0005576">
    <property type="term" value="C:extracellular region"/>
    <property type="evidence" value="ECO:0007669"/>
    <property type="project" value="UniProtKB-SubCell"/>
</dbReference>
<keyword evidence="5" id="KW-0378">Hydrolase</keyword>
<dbReference type="Pfam" id="PF00657">
    <property type="entry name" value="Lipase_GDSL"/>
    <property type="match status" value="1"/>
</dbReference>
<keyword evidence="7" id="KW-0443">Lipid metabolism</keyword>
<dbReference type="AlphaFoldDB" id="A0A7N0TSM2"/>
<dbReference type="InterPro" id="IPR051238">
    <property type="entry name" value="GDSL_esterase/lipase"/>
</dbReference>
<dbReference type="InterPro" id="IPR035669">
    <property type="entry name" value="SGNH_plant_lipase-like"/>
</dbReference>
<evidence type="ECO:0000256" key="4">
    <source>
        <dbReference type="ARBA" id="ARBA00022729"/>
    </source>
</evidence>
<accession>A0A7N0TSM2</accession>
<evidence type="ECO:0000256" key="3">
    <source>
        <dbReference type="ARBA" id="ARBA00022525"/>
    </source>
</evidence>
<sequence>MWNLGRQVITVMLTVFSLIDISTAKTVPAMFVFGDSLLEVGNNNYIATLSKANYIPNGIDFGGPTGRFTNGRTIIDILGQEIGIEGFIPPYMAPSTSGDVILKGVNYASGSGGILNLTGLIIFIKNINMDAQLDNFANTRQEITSLIGETAAKDLLLNNALFTVGMGSNDFVNNYLIPIISKGEQTLVSPQSFVSSLITRLRLQLKRLYSMDARKFVVANVAPIGCIPYMRDANLAEPGDDCYDYGNQLAQLFNRRLKTLVSELSRELEGSAFVYANTYHIFSDILQNYTSYGFENADFACCSIAGRHGGLIPCTPPSHVCRDRSKYVFWDPYHPSDAANVIIANRLLHGTRPDVWPVNIRQLLKRQTF</sequence>
<feature type="chain" id="PRO_5029892543" evidence="8">
    <location>
        <begin position="25"/>
        <end position="369"/>
    </location>
</feature>
<keyword evidence="4 8" id="KW-0732">Signal</keyword>
<keyword evidence="6" id="KW-0442">Lipid degradation</keyword>
<feature type="signal peptide" evidence="8">
    <location>
        <begin position="1"/>
        <end position="24"/>
    </location>
</feature>
<comment type="similarity">
    <text evidence="2">Belongs to the 'GDSL' lipolytic enzyme family.</text>
</comment>
<keyword evidence="10" id="KW-1185">Reference proteome</keyword>
<dbReference type="CDD" id="cd01837">
    <property type="entry name" value="SGNH_plant_lipase_like"/>
    <property type="match status" value="1"/>
</dbReference>
<evidence type="ECO:0000256" key="2">
    <source>
        <dbReference type="ARBA" id="ARBA00008668"/>
    </source>
</evidence>
<dbReference type="GO" id="GO:0016042">
    <property type="term" value="P:lipid catabolic process"/>
    <property type="evidence" value="ECO:0007669"/>
    <property type="project" value="UniProtKB-KW"/>
</dbReference>
<evidence type="ECO:0000256" key="6">
    <source>
        <dbReference type="ARBA" id="ARBA00022963"/>
    </source>
</evidence>
<dbReference type="SUPFAM" id="SSF52266">
    <property type="entry name" value="SGNH hydrolase"/>
    <property type="match status" value="1"/>
</dbReference>
<evidence type="ECO:0000256" key="1">
    <source>
        <dbReference type="ARBA" id="ARBA00004613"/>
    </source>
</evidence>
<proteinExistence type="inferred from homology"/>
<dbReference type="Gramene" id="Kaladp0045s0080.1.v1.1">
    <property type="protein sequence ID" value="Kaladp0045s0080.1.v1.1"/>
    <property type="gene ID" value="Kaladp0045s0080.v1.1"/>
</dbReference>
<dbReference type="Proteomes" id="UP000594263">
    <property type="component" value="Unplaced"/>
</dbReference>
<dbReference type="InterPro" id="IPR001087">
    <property type="entry name" value="GDSL"/>
</dbReference>
<organism evidence="9 10">
    <name type="scientific">Kalanchoe fedtschenkoi</name>
    <name type="common">Lavender scallops</name>
    <name type="synonym">South American air plant</name>
    <dbReference type="NCBI Taxonomy" id="63787"/>
    <lineage>
        <taxon>Eukaryota</taxon>
        <taxon>Viridiplantae</taxon>
        <taxon>Streptophyta</taxon>
        <taxon>Embryophyta</taxon>
        <taxon>Tracheophyta</taxon>
        <taxon>Spermatophyta</taxon>
        <taxon>Magnoliopsida</taxon>
        <taxon>eudicotyledons</taxon>
        <taxon>Gunneridae</taxon>
        <taxon>Pentapetalae</taxon>
        <taxon>Saxifragales</taxon>
        <taxon>Crassulaceae</taxon>
        <taxon>Kalanchoe</taxon>
    </lineage>
</organism>
<name>A0A7N0TSM2_KALFE</name>
<dbReference type="OMA" id="DVYHIFS"/>
<keyword evidence="3" id="KW-0964">Secreted</keyword>
<dbReference type="InterPro" id="IPR036514">
    <property type="entry name" value="SGNH_hydro_sf"/>
</dbReference>
<evidence type="ECO:0000313" key="9">
    <source>
        <dbReference type="EnsemblPlants" id="Kaladp0045s0080.1.v1.1"/>
    </source>
</evidence>
<dbReference type="PANTHER" id="PTHR45650">
    <property type="entry name" value="GDSL-LIKE LIPASE/ACYLHYDROLASE-RELATED"/>
    <property type="match status" value="1"/>
</dbReference>
<protein>
    <submittedName>
        <fullName evidence="9">Uncharacterized protein</fullName>
    </submittedName>
</protein>
<dbReference type="PANTHER" id="PTHR45650:SF4">
    <property type="entry name" value="GDSL-LIKE LIPASE_ACYLHYDROLASE FAMILY PROTEIN, EXPRESSED"/>
    <property type="match status" value="1"/>
</dbReference>
<evidence type="ECO:0000256" key="8">
    <source>
        <dbReference type="SAM" id="SignalP"/>
    </source>
</evidence>
<dbReference type="EnsemblPlants" id="Kaladp0045s0080.1.v1.1">
    <property type="protein sequence ID" value="Kaladp0045s0080.1.v1.1"/>
    <property type="gene ID" value="Kaladp0045s0080.v1.1"/>
</dbReference>
<dbReference type="Gene3D" id="3.40.50.1110">
    <property type="entry name" value="SGNH hydrolase"/>
    <property type="match status" value="1"/>
</dbReference>
<evidence type="ECO:0000256" key="7">
    <source>
        <dbReference type="ARBA" id="ARBA00023098"/>
    </source>
</evidence>
<comment type="subcellular location">
    <subcellularLocation>
        <location evidence="1">Secreted</location>
    </subcellularLocation>
</comment>